<feature type="region of interest" description="Disordered" evidence="1">
    <location>
        <begin position="68"/>
        <end position="106"/>
    </location>
</feature>
<proteinExistence type="predicted"/>
<reference evidence="2 3" key="1">
    <citation type="submission" date="2021-06" db="EMBL/GenBank/DDBJ databases">
        <authorList>
            <person name="Palmer J.M."/>
        </authorList>
    </citation>
    <scope>NUCLEOTIDE SEQUENCE [LARGE SCALE GENOMIC DNA]</scope>
    <source>
        <strain evidence="2 3">GA_2019</strain>
        <tissue evidence="2">Muscle</tissue>
    </source>
</reference>
<evidence type="ECO:0000313" key="2">
    <source>
        <dbReference type="EMBL" id="MEQ2184693.1"/>
    </source>
</evidence>
<organism evidence="2 3">
    <name type="scientific">Goodea atripinnis</name>
    <dbReference type="NCBI Taxonomy" id="208336"/>
    <lineage>
        <taxon>Eukaryota</taxon>
        <taxon>Metazoa</taxon>
        <taxon>Chordata</taxon>
        <taxon>Craniata</taxon>
        <taxon>Vertebrata</taxon>
        <taxon>Euteleostomi</taxon>
        <taxon>Actinopterygii</taxon>
        <taxon>Neopterygii</taxon>
        <taxon>Teleostei</taxon>
        <taxon>Neoteleostei</taxon>
        <taxon>Acanthomorphata</taxon>
        <taxon>Ovalentaria</taxon>
        <taxon>Atherinomorphae</taxon>
        <taxon>Cyprinodontiformes</taxon>
        <taxon>Goodeidae</taxon>
        <taxon>Goodea</taxon>
    </lineage>
</organism>
<dbReference type="EMBL" id="JAHRIO010080594">
    <property type="protein sequence ID" value="MEQ2184693.1"/>
    <property type="molecule type" value="Genomic_DNA"/>
</dbReference>
<keyword evidence="3" id="KW-1185">Reference proteome</keyword>
<protein>
    <submittedName>
        <fullName evidence="2">Uncharacterized protein</fullName>
    </submittedName>
</protein>
<comment type="caution">
    <text evidence="2">The sequence shown here is derived from an EMBL/GenBank/DDBJ whole genome shotgun (WGS) entry which is preliminary data.</text>
</comment>
<name>A0ABV0PMP5_9TELE</name>
<feature type="non-terminal residue" evidence="2">
    <location>
        <position position="1"/>
    </location>
</feature>
<sequence length="143" mass="15095">LSDGGWGEGGCGRLTGRGSSFITSISVAVSSRPAGPSHSHVPRGGCTLSIAGEGCCWRHVHTAAHCASSDTHPTTMRGCSSRSKSTQNQGKTGKRRRYLTPRSNWTGPPRCNTSSDVILSPNATFRSESLLKGSVITDFYIGK</sequence>
<gene>
    <name evidence="2" type="ORF">GOODEAATRI_010638</name>
</gene>
<evidence type="ECO:0000313" key="3">
    <source>
        <dbReference type="Proteomes" id="UP001476798"/>
    </source>
</evidence>
<dbReference type="Proteomes" id="UP001476798">
    <property type="component" value="Unassembled WGS sequence"/>
</dbReference>
<evidence type="ECO:0000256" key="1">
    <source>
        <dbReference type="SAM" id="MobiDB-lite"/>
    </source>
</evidence>
<feature type="compositionally biased region" description="Polar residues" evidence="1">
    <location>
        <begin position="68"/>
        <end position="91"/>
    </location>
</feature>
<accession>A0ABV0PMP5</accession>